<organism evidence="2 3">
    <name type="scientific">Streptomyces crystallinus</name>
    <dbReference type="NCBI Taxonomy" id="68191"/>
    <lineage>
        <taxon>Bacteria</taxon>
        <taxon>Bacillati</taxon>
        <taxon>Actinomycetota</taxon>
        <taxon>Actinomycetes</taxon>
        <taxon>Kitasatosporales</taxon>
        <taxon>Streptomycetaceae</taxon>
        <taxon>Streptomyces</taxon>
    </lineage>
</organism>
<name>A0ABP3RP11_9ACTN</name>
<dbReference type="Proteomes" id="UP001500668">
    <property type="component" value="Unassembled WGS sequence"/>
</dbReference>
<reference evidence="3" key="1">
    <citation type="journal article" date="2019" name="Int. J. Syst. Evol. Microbiol.">
        <title>The Global Catalogue of Microorganisms (GCM) 10K type strain sequencing project: providing services to taxonomists for standard genome sequencing and annotation.</title>
        <authorList>
            <consortium name="The Broad Institute Genomics Platform"/>
            <consortium name="The Broad Institute Genome Sequencing Center for Infectious Disease"/>
            <person name="Wu L."/>
            <person name="Ma J."/>
        </authorList>
    </citation>
    <scope>NUCLEOTIDE SEQUENCE [LARGE SCALE GENOMIC DNA]</scope>
    <source>
        <strain evidence="3">JCM 5067</strain>
    </source>
</reference>
<evidence type="ECO:0000313" key="3">
    <source>
        <dbReference type="Proteomes" id="UP001500668"/>
    </source>
</evidence>
<gene>
    <name evidence="2" type="ORF">GCM10010394_46510</name>
</gene>
<dbReference type="InterPro" id="IPR046300">
    <property type="entry name" value="DUF6415"/>
</dbReference>
<dbReference type="EMBL" id="BAAACA010000034">
    <property type="protein sequence ID" value="GAA0611404.1"/>
    <property type="molecule type" value="Genomic_DNA"/>
</dbReference>
<feature type="compositionally biased region" description="Basic and acidic residues" evidence="1">
    <location>
        <begin position="159"/>
        <end position="173"/>
    </location>
</feature>
<comment type="caution">
    <text evidence="2">The sequence shown here is derived from an EMBL/GenBank/DDBJ whole genome shotgun (WGS) entry which is preliminary data.</text>
</comment>
<feature type="region of interest" description="Disordered" evidence="1">
    <location>
        <begin position="118"/>
        <end position="207"/>
    </location>
</feature>
<protein>
    <submittedName>
        <fullName evidence="2">Uncharacterized protein</fullName>
    </submittedName>
</protein>
<evidence type="ECO:0000313" key="2">
    <source>
        <dbReference type="EMBL" id="GAA0611404.1"/>
    </source>
</evidence>
<accession>A0ABP3RP11</accession>
<proteinExistence type="predicted"/>
<dbReference type="Pfam" id="PF19979">
    <property type="entry name" value="DUF6415"/>
    <property type="match status" value="1"/>
</dbReference>
<evidence type="ECO:0000256" key="1">
    <source>
        <dbReference type="SAM" id="MobiDB-lite"/>
    </source>
</evidence>
<sequence>MAHTLTDTATSQHASAPVHPMSRDIEIAMALAAHAPTGDAAAQVRERLRGYIRQLAGPAESRVWRMAPSRERDVAASTFRHARALAGSGGDPAATLRLCAKAVQHLLRYATEDLAAPLRQGASPGKGGPLRALSLVPPPPSREGDDAPHPYGRGQPARVHREETVMEKSKSEQALETGPVVAAPDGAGSIVAPSSVVRIEDVEDEGP</sequence>
<keyword evidence="3" id="KW-1185">Reference proteome</keyword>